<evidence type="ECO:0000259" key="2">
    <source>
        <dbReference type="Pfam" id="PF19291"/>
    </source>
</evidence>
<dbReference type="GO" id="GO:0005975">
    <property type="term" value="P:carbohydrate metabolic process"/>
    <property type="evidence" value="ECO:0007669"/>
    <property type="project" value="InterPro"/>
</dbReference>
<dbReference type="STRING" id="1748243.Tel_09300"/>
<dbReference type="InterPro" id="IPR012341">
    <property type="entry name" value="6hp_glycosidase-like_sf"/>
</dbReference>
<dbReference type="InterPro" id="IPR008928">
    <property type="entry name" value="6-hairpin_glycosidase_sf"/>
</dbReference>
<reference evidence="3" key="1">
    <citation type="submission" date="2015-10" db="EMBL/GenBank/DDBJ databases">
        <title>Description of Candidatus Tenderia electrophaga gen. nov, sp. nov., an Uncultivated Electroautotroph from a Biocathode Enrichment.</title>
        <authorList>
            <person name="Eddie B.J."/>
            <person name="Malanoski A.P."/>
            <person name="Wang Z."/>
            <person name="Hall R.J."/>
            <person name="Oh S.D."/>
            <person name="Heiner C."/>
            <person name="Lin B."/>
            <person name="Strycharz-Glaven S.M."/>
        </authorList>
    </citation>
    <scope>NUCLEOTIDE SEQUENCE [LARGE SCALE GENOMIC DNA]</scope>
    <source>
        <strain evidence="3">NRL1</strain>
    </source>
</reference>
<dbReference type="GO" id="GO:0004553">
    <property type="term" value="F:hydrolase activity, hydrolyzing O-glycosyl compounds"/>
    <property type="evidence" value="ECO:0007669"/>
    <property type="project" value="TreeGrafter"/>
</dbReference>
<keyword evidence="4" id="KW-1185">Reference proteome</keyword>
<dbReference type="AlphaFoldDB" id="A0A0S2TDX2"/>
<sequence length="595" mass="67755">MSNLDLGIIGNSTFSALVDKQGRIAWACVPRFDGDPVFCSLLMGAREQAEHGFFDVLMQDMSHSTQHYLHNTAILVTTLHDRHGNAVQITDFAPRFKDRGRMFRPLHIIRQLRPLAGHPRISVRLRPAFGYGAERGQCSRGSNHLRFAGPSLALRCTTNLPVAYLADEVPFLLEEEATLIFGMDESFPHDLVLAGHEYFERTCEYWQDWTRFLAIPFEWQKAVIRAAITLKLCSFEETGAIIAAATTSIPEAPGTERNWDYRYCWLRDAYFVVQALNRLGATKTMEDHLRYITNIVAGWEGEHLQPVYGVALNKSLVEAIVDHLPGYRGMGPVRRGNQAYEHIQNDIYGSVILAATQTFFDQRLKDPGDVALFERLEAVGQRCIELFDQPDAGLWELRTMARVHTYSAVMCWAGADRLARIAAHLQNPERADYWRKRAEHMHRTIIDQAFDRERNSFVESFGGQEVDASLLLMFELGFLPPEDPRFVGTVEAVEKALRRGDHMFRYAQKDDFGIPETAFNICTFWLIDALDAIGRSDEARRLFEKMLESRNHLGLLSEDIDPNTGELWGNFPQTYSMVGLINSALRLSKKWSDAF</sequence>
<evidence type="ECO:0000313" key="4">
    <source>
        <dbReference type="Proteomes" id="UP000055136"/>
    </source>
</evidence>
<dbReference type="KEGG" id="tee:Tel_09300"/>
<dbReference type="PANTHER" id="PTHR31616:SF2">
    <property type="entry name" value="GH15-LIKE DOMAIN-CONTAINING PROTEIN"/>
    <property type="match status" value="1"/>
</dbReference>
<feature type="domain" description="GH15-like" evidence="1">
    <location>
        <begin position="221"/>
        <end position="584"/>
    </location>
</feature>
<evidence type="ECO:0000259" key="1">
    <source>
        <dbReference type="Pfam" id="PF00723"/>
    </source>
</evidence>
<dbReference type="SUPFAM" id="SSF48208">
    <property type="entry name" value="Six-hairpin glycosidases"/>
    <property type="match status" value="1"/>
</dbReference>
<proteinExistence type="predicted"/>
<name>A0A0S2TDX2_9GAMM</name>
<evidence type="ECO:0000313" key="3">
    <source>
        <dbReference type="EMBL" id="ALP53333.1"/>
    </source>
</evidence>
<gene>
    <name evidence="3" type="ORF">Tel_09300</name>
</gene>
<protein>
    <submittedName>
        <fullName evidence="3">Glucoamylase</fullName>
    </submittedName>
</protein>
<accession>A0A0S2TDX2</accession>
<dbReference type="PANTHER" id="PTHR31616">
    <property type="entry name" value="TREHALASE"/>
    <property type="match status" value="1"/>
</dbReference>
<organism evidence="3 4">
    <name type="scientific">Candidatus Tenderia electrophaga</name>
    <dbReference type="NCBI Taxonomy" id="1748243"/>
    <lineage>
        <taxon>Bacteria</taxon>
        <taxon>Pseudomonadati</taxon>
        <taxon>Pseudomonadota</taxon>
        <taxon>Gammaproteobacteria</taxon>
        <taxon>Candidatus Tenderiales</taxon>
        <taxon>Candidatus Tenderiaceae</taxon>
        <taxon>Candidatus Tenderia</taxon>
    </lineage>
</organism>
<dbReference type="InterPro" id="IPR011613">
    <property type="entry name" value="GH15-like"/>
</dbReference>
<dbReference type="Pfam" id="PF00723">
    <property type="entry name" value="Glyco_hydro_15"/>
    <property type="match status" value="1"/>
</dbReference>
<dbReference type="EMBL" id="CP013099">
    <property type="protein sequence ID" value="ALP53333.1"/>
    <property type="molecule type" value="Genomic_DNA"/>
</dbReference>
<dbReference type="Proteomes" id="UP000055136">
    <property type="component" value="Chromosome"/>
</dbReference>
<feature type="domain" description="Trehalase-like N-terminal" evidence="2">
    <location>
        <begin position="7"/>
        <end position="150"/>
    </location>
</feature>
<dbReference type="Gene3D" id="1.50.10.10">
    <property type="match status" value="1"/>
</dbReference>
<dbReference type="InterPro" id="IPR045582">
    <property type="entry name" value="Trehalase-like_N"/>
</dbReference>
<dbReference type="Pfam" id="PF19291">
    <property type="entry name" value="TREH_N"/>
    <property type="match status" value="1"/>
</dbReference>